<proteinExistence type="predicted"/>
<comment type="caution">
    <text evidence="2">The sequence shown here is derived from an EMBL/GenBank/DDBJ whole genome shotgun (WGS) entry which is preliminary data.</text>
</comment>
<dbReference type="EMBL" id="RAPO01000002">
    <property type="protein sequence ID" value="RKD95673.1"/>
    <property type="molecule type" value="Genomic_DNA"/>
</dbReference>
<evidence type="ECO:0000259" key="1">
    <source>
        <dbReference type="Pfam" id="PF12690"/>
    </source>
</evidence>
<keyword evidence="3" id="KW-1185">Reference proteome</keyword>
<dbReference type="AlphaFoldDB" id="A0A3R7HJ43"/>
<dbReference type="RefSeq" id="WP_120244918.1">
    <property type="nucleotide sequence ID" value="NZ_RAPO01000002.1"/>
</dbReference>
<feature type="domain" description="Intracellular proteinase inhibitor BsuPI" evidence="1">
    <location>
        <begin position="16"/>
        <end position="104"/>
    </location>
</feature>
<accession>A0A3R7HJ43</accession>
<name>A0A3R7HJ43_9EURY</name>
<dbReference type="InterPro" id="IPR038144">
    <property type="entry name" value="IPI"/>
</dbReference>
<reference evidence="2 3" key="1">
    <citation type="submission" date="2018-09" db="EMBL/GenBank/DDBJ databases">
        <title>Genomic Encyclopedia of Archaeal and Bacterial Type Strains, Phase II (KMG-II): from individual species to whole genera.</title>
        <authorList>
            <person name="Goeker M."/>
        </authorList>
    </citation>
    <scope>NUCLEOTIDE SEQUENCE [LARGE SCALE GENOMIC DNA]</scope>
    <source>
        <strain evidence="2 3">DSM 13151</strain>
    </source>
</reference>
<evidence type="ECO:0000313" key="2">
    <source>
        <dbReference type="EMBL" id="RKD95673.1"/>
    </source>
</evidence>
<gene>
    <name evidence="2" type="ORF">ATJ93_2535</name>
</gene>
<sequence length="119" mass="13116">MTLEGSLEARVSTDGTGSSAVAFRFTVTNAGPEPIELQFSDAAKAEFVVQNAGQEVWRFTEGRAFMQMLSAERLAPEESTTYDGEWEEPRPGEYTAVAELRAQDASCEARTEFRVPESE</sequence>
<evidence type="ECO:0000313" key="3">
    <source>
        <dbReference type="Proteomes" id="UP000283805"/>
    </source>
</evidence>
<organism evidence="2 3">
    <name type="scientific">Halopiger aswanensis</name>
    <dbReference type="NCBI Taxonomy" id="148449"/>
    <lineage>
        <taxon>Archaea</taxon>
        <taxon>Methanobacteriati</taxon>
        <taxon>Methanobacteriota</taxon>
        <taxon>Stenosarchaea group</taxon>
        <taxon>Halobacteria</taxon>
        <taxon>Halobacteriales</taxon>
        <taxon>Natrialbaceae</taxon>
        <taxon>Halopiger</taxon>
    </lineage>
</organism>
<dbReference type="OrthoDB" id="311964at2157"/>
<dbReference type="InterPro" id="IPR020481">
    <property type="entry name" value="Intracell_prot_inh_BsuPI"/>
</dbReference>
<dbReference type="Proteomes" id="UP000283805">
    <property type="component" value="Unassembled WGS sequence"/>
</dbReference>
<dbReference type="Pfam" id="PF12690">
    <property type="entry name" value="BsuPI"/>
    <property type="match status" value="1"/>
</dbReference>
<protein>
    <submittedName>
        <fullName evidence="2">Intracellular proteinase inhibitor BsuPI</fullName>
    </submittedName>
</protein>
<dbReference type="Gene3D" id="2.60.40.2360">
    <property type="entry name" value="Intracellular proteinase inhibitor BsuPI"/>
    <property type="match status" value="1"/>
</dbReference>